<proteinExistence type="inferred from homology"/>
<dbReference type="GO" id="GO:0005524">
    <property type="term" value="F:ATP binding"/>
    <property type="evidence" value="ECO:0007669"/>
    <property type="project" value="UniProtKB-KW"/>
</dbReference>
<dbReference type="SUPFAM" id="SSF52402">
    <property type="entry name" value="Adenine nucleotide alpha hydrolases-like"/>
    <property type="match status" value="2"/>
</dbReference>
<dbReference type="InterPro" id="IPR006016">
    <property type="entry name" value="UspA"/>
</dbReference>
<dbReference type="PRINTS" id="PR01438">
    <property type="entry name" value="UNVRSLSTRESS"/>
</dbReference>
<protein>
    <submittedName>
        <fullName evidence="5">Universal stress protein</fullName>
    </submittedName>
</protein>
<dbReference type="RefSeq" id="WP_142552892.1">
    <property type="nucleotide sequence ID" value="NZ_VIFX01000018.1"/>
</dbReference>
<comment type="caution">
    <text evidence="5">The sequence shown here is derived from an EMBL/GenBank/DDBJ whole genome shotgun (WGS) entry which is preliminary data.</text>
</comment>
<dbReference type="Proteomes" id="UP000315759">
    <property type="component" value="Unassembled WGS sequence"/>
</dbReference>
<gene>
    <name evidence="5" type="ORF">D8S82_15220</name>
</gene>
<dbReference type="Pfam" id="PF00582">
    <property type="entry name" value="Usp"/>
    <property type="match status" value="2"/>
</dbReference>
<dbReference type="AlphaFoldDB" id="A0A544W0C0"/>
<dbReference type="Gene3D" id="3.40.50.620">
    <property type="entry name" value="HUPs"/>
    <property type="match status" value="2"/>
</dbReference>
<keyword evidence="3" id="KW-0067">ATP-binding</keyword>
<accession>A0A544W0C0</accession>
<keyword evidence="2" id="KW-0547">Nucleotide-binding</keyword>
<keyword evidence="6" id="KW-1185">Reference proteome</keyword>
<feature type="domain" description="UspA" evidence="4">
    <location>
        <begin position="8"/>
        <end position="132"/>
    </location>
</feature>
<reference evidence="5 6" key="1">
    <citation type="submission" date="2018-10" db="EMBL/GenBank/DDBJ databases">
        <title>Draft genome of Mycobacterium hodleri strain B.</title>
        <authorList>
            <person name="Amande T.J."/>
            <person name="Mcgenity T.J."/>
        </authorList>
    </citation>
    <scope>NUCLEOTIDE SEQUENCE [LARGE SCALE GENOMIC DNA]</scope>
    <source>
        <strain evidence="5 6">B</strain>
    </source>
</reference>
<dbReference type="PANTHER" id="PTHR46268">
    <property type="entry name" value="STRESS RESPONSE PROTEIN NHAX"/>
    <property type="match status" value="1"/>
</dbReference>
<organism evidence="5 6">
    <name type="scientific">Mycolicibacterium hodleri</name>
    <dbReference type="NCBI Taxonomy" id="49897"/>
    <lineage>
        <taxon>Bacteria</taxon>
        <taxon>Bacillati</taxon>
        <taxon>Actinomycetota</taxon>
        <taxon>Actinomycetes</taxon>
        <taxon>Mycobacteriales</taxon>
        <taxon>Mycobacteriaceae</taxon>
        <taxon>Mycolicibacterium</taxon>
    </lineage>
</organism>
<feature type="domain" description="UspA" evidence="4">
    <location>
        <begin position="145"/>
        <end position="267"/>
    </location>
</feature>
<evidence type="ECO:0000313" key="6">
    <source>
        <dbReference type="Proteomes" id="UP000315759"/>
    </source>
</evidence>
<name>A0A544W0C0_9MYCO</name>
<evidence type="ECO:0000256" key="2">
    <source>
        <dbReference type="ARBA" id="ARBA00022741"/>
    </source>
</evidence>
<dbReference type="InterPro" id="IPR006015">
    <property type="entry name" value="Universal_stress_UspA"/>
</dbReference>
<evidence type="ECO:0000256" key="3">
    <source>
        <dbReference type="ARBA" id="ARBA00022840"/>
    </source>
</evidence>
<evidence type="ECO:0000313" key="5">
    <source>
        <dbReference type="EMBL" id="TQR85684.1"/>
    </source>
</evidence>
<dbReference type="PANTHER" id="PTHR46268:SF27">
    <property type="entry name" value="UNIVERSAL STRESS PROTEIN RV2623"/>
    <property type="match status" value="1"/>
</dbReference>
<sequence length="284" mass="29114">MKLENTPRPVVVAVDGSAASTAAVAWAAADAALRHLPITLAHVEPRWPGGDRDAQTILLDAEAVVRTAVGDEVSVETRRLRGRPVAALTTLTLEADRLVIGFRGNGVLGAGLLGPVTEGVLHHAQCPVAVIHAGHHDAPNVNRLPVLVGVDGSASSAVALALAFEEARLRATSLVAIHVVDDGDLEPARSTNILQTALEPCLRDHPGVEAHSSLVSGDPSTELINRAGSAQLVVIGNRGRGGLARTMLGSVSSAVVACVDAPVLVARDGVPAPQCSSTSSRSTP</sequence>
<dbReference type="EMBL" id="VIFX01000018">
    <property type="protein sequence ID" value="TQR85684.1"/>
    <property type="molecule type" value="Genomic_DNA"/>
</dbReference>
<evidence type="ECO:0000259" key="4">
    <source>
        <dbReference type="Pfam" id="PF00582"/>
    </source>
</evidence>
<dbReference type="InterPro" id="IPR014729">
    <property type="entry name" value="Rossmann-like_a/b/a_fold"/>
</dbReference>
<evidence type="ECO:0000256" key="1">
    <source>
        <dbReference type="ARBA" id="ARBA00008791"/>
    </source>
</evidence>
<comment type="similarity">
    <text evidence="1">Belongs to the universal stress protein A family.</text>
</comment>